<protein>
    <submittedName>
        <fullName evidence="12">Membrane peptidoglycan carboxypeptidase</fullName>
    </submittedName>
</protein>
<organism evidence="12 13">
    <name type="scientific">Microlunatus capsulatus</name>
    <dbReference type="NCBI Taxonomy" id="99117"/>
    <lineage>
        <taxon>Bacteria</taxon>
        <taxon>Bacillati</taxon>
        <taxon>Actinomycetota</taxon>
        <taxon>Actinomycetes</taxon>
        <taxon>Propionibacteriales</taxon>
        <taxon>Propionibacteriaceae</taxon>
        <taxon>Microlunatus</taxon>
    </lineage>
</organism>
<sequence>MPPSSRPRRRSTAALVFVVVSAVAGLLAAGLVLPAVAAAAWATDAASEELTTLPVEFDAPAQSQRTRVLDADGDLLATFYAENRVYVGLDAIAPVMREAIISIEDHRFYEHGPIDPIGTLRAFLRNTASDDVTQGGSSITQQYVKMVQVEEAAKAGDEAAVEAARAGTYSRKIKELRYAVSVEQNLTKDEILERYLNIAYYGDGAYGVQAAAEHYFGTTAAELTLAQAALLAGLVQNPTAYNPVENERAGLQRRDVVLARMAELGTITDAQATKAQKKGFDEDAVETTTSGCTTSDFPFLCDYVYKTLLQTPSLGATPEEREQAVLRGGLTVRTALDPSTQEATQEAVSAVVAPTDPLISVMDMVEPGTGRVLAMAQSRPVMGSDAEEGETYWNYSVPPALGGAQGFQAGSTFKAFTAAAALQDGLPLSTRYDARRTVDFSGASFESCEGTRQVNGQWEVSNSTGTNGVMDMNLAAQRSVNTYFVQLALDVGMCDVTRMAEKVGVRSSTADAPVSSYDDKPSFTLGTVEVDPLSMASAYATFASGGIHCDPVVLDSVTDASGASLDVPDGSCERVLDEGVADAVNAMLAGVMTQGTGARVATADGRPQAGKTGTIDSNAATWFVGYTPDAAGAAMISIDNARAPFKAGEGGRGRAGLKGYVVPSTGRVLEGSGSGDAGQEIWKPAMESYLDGRPATTFDAPPPALVYGDGSSTFRGGPGGQPGQPLPGQPLPGQQAPGQPAPGQAVPGQEPRGRR</sequence>
<gene>
    <name evidence="12" type="ORF">JOF54_000184</name>
</gene>
<keyword evidence="13" id="KW-1185">Reference proteome</keyword>
<keyword evidence="4" id="KW-0808">Transferase</keyword>
<dbReference type="Proteomes" id="UP000758168">
    <property type="component" value="Unassembled WGS sequence"/>
</dbReference>
<proteinExistence type="predicted"/>
<dbReference type="GO" id="GO:0004180">
    <property type="term" value="F:carboxypeptidase activity"/>
    <property type="evidence" value="ECO:0007669"/>
    <property type="project" value="UniProtKB-KW"/>
</dbReference>
<evidence type="ECO:0000313" key="13">
    <source>
        <dbReference type="Proteomes" id="UP000758168"/>
    </source>
</evidence>
<dbReference type="Pfam" id="PF00905">
    <property type="entry name" value="Transpeptidase"/>
    <property type="match status" value="1"/>
</dbReference>
<comment type="catalytic activity">
    <reaction evidence="8">
        <text>[GlcNAc-(1-&gt;4)-Mur2Ac(oyl-L-Ala-gamma-D-Glu-L-Lys-D-Ala-D-Ala)](n)-di-trans,octa-cis-undecaprenyl diphosphate + beta-D-GlcNAc-(1-&gt;4)-Mur2Ac(oyl-L-Ala-gamma-D-Glu-L-Lys-D-Ala-D-Ala)-di-trans,octa-cis-undecaprenyl diphosphate = [GlcNAc-(1-&gt;4)-Mur2Ac(oyl-L-Ala-gamma-D-Glu-L-Lys-D-Ala-D-Ala)](n+1)-di-trans,octa-cis-undecaprenyl diphosphate + di-trans,octa-cis-undecaprenyl diphosphate + H(+)</text>
        <dbReference type="Rhea" id="RHEA:23708"/>
        <dbReference type="Rhea" id="RHEA-COMP:9602"/>
        <dbReference type="Rhea" id="RHEA-COMP:9603"/>
        <dbReference type="ChEBI" id="CHEBI:15378"/>
        <dbReference type="ChEBI" id="CHEBI:58405"/>
        <dbReference type="ChEBI" id="CHEBI:60033"/>
        <dbReference type="ChEBI" id="CHEBI:78435"/>
        <dbReference type="EC" id="2.4.99.28"/>
    </reaction>
</comment>
<dbReference type="EMBL" id="JAGIOB010000001">
    <property type="protein sequence ID" value="MBP2415262.1"/>
    <property type="molecule type" value="Genomic_DNA"/>
</dbReference>
<dbReference type="Pfam" id="PF00912">
    <property type="entry name" value="Transgly"/>
    <property type="match status" value="1"/>
</dbReference>
<accession>A0ABS4Z2I0</accession>
<dbReference type="SUPFAM" id="SSF53955">
    <property type="entry name" value="Lysozyme-like"/>
    <property type="match status" value="1"/>
</dbReference>
<dbReference type="InterPro" id="IPR001460">
    <property type="entry name" value="PCN-bd_Tpept"/>
</dbReference>
<keyword evidence="6" id="KW-0511">Multifunctional enzyme</keyword>
<evidence type="ECO:0000256" key="2">
    <source>
        <dbReference type="ARBA" id="ARBA00022670"/>
    </source>
</evidence>
<feature type="compositionally biased region" description="Low complexity" evidence="9">
    <location>
        <begin position="731"/>
        <end position="749"/>
    </location>
</feature>
<keyword evidence="2" id="KW-0645">Protease</keyword>
<dbReference type="Gene3D" id="3.40.710.10">
    <property type="entry name" value="DD-peptidase/beta-lactamase superfamily"/>
    <property type="match status" value="1"/>
</dbReference>
<keyword evidence="1 12" id="KW-0121">Carboxypeptidase</keyword>
<dbReference type="InterPro" id="IPR012338">
    <property type="entry name" value="Beta-lactam/transpept-like"/>
</dbReference>
<evidence type="ECO:0000256" key="6">
    <source>
        <dbReference type="ARBA" id="ARBA00023268"/>
    </source>
</evidence>
<dbReference type="PANTHER" id="PTHR32282:SF33">
    <property type="entry name" value="PEPTIDOGLYCAN GLYCOSYLTRANSFERASE"/>
    <property type="match status" value="1"/>
</dbReference>
<dbReference type="PANTHER" id="PTHR32282">
    <property type="entry name" value="BINDING PROTEIN TRANSPEPTIDASE, PUTATIVE-RELATED"/>
    <property type="match status" value="1"/>
</dbReference>
<feature type="domain" description="Glycosyl transferase family 51" evidence="11">
    <location>
        <begin position="73"/>
        <end position="261"/>
    </location>
</feature>
<evidence type="ECO:0000256" key="1">
    <source>
        <dbReference type="ARBA" id="ARBA00022645"/>
    </source>
</evidence>
<evidence type="ECO:0000259" key="10">
    <source>
        <dbReference type="Pfam" id="PF00905"/>
    </source>
</evidence>
<dbReference type="InterPro" id="IPR023346">
    <property type="entry name" value="Lysozyme-like_dom_sf"/>
</dbReference>
<evidence type="ECO:0000256" key="5">
    <source>
        <dbReference type="ARBA" id="ARBA00022801"/>
    </source>
</evidence>
<reference evidence="12 13" key="1">
    <citation type="submission" date="2021-03" db="EMBL/GenBank/DDBJ databases">
        <title>Sequencing the genomes of 1000 actinobacteria strains.</title>
        <authorList>
            <person name="Klenk H.-P."/>
        </authorList>
    </citation>
    <scope>NUCLEOTIDE SEQUENCE [LARGE SCALE GENOMIC DNA]</scope>
    <source>
        <strain evidence="12 13">DSM 12936</strain>
    </source>
</reference>
<evidence type="ECO:0000256" key="4">
    <source>
        <dbReference type="ARBA" id="ARBA00022679"/>
    </source>
</evidence>
<dbReference type="InterPro" id="IPR036950">
    <property type="entry name" value="PBP_transglycosylase"/>
</dbReference>
<name>A0ABS4Z2I0_9ACTN</name>
<dbReference type="SUPFAM" id="SSF56601">
    <property type="entry name" value="beta-lactamase/transpeptidase-like"/>
    <property type="match status" value="1"/>
</dbReference>
<dbReference type="InterPro" id="IPR050396">
    <property type="entry name" value="Glycosyltr_51/Transpeptidase"/>
</dbReference>
<dbReference type="InterPro" id="IPR001264">
    <property type="entry name" value="Glyco_trans_51"/>
</dbReference>
<evidence type="ECO:0000256" key="9">
    <source>
        <dbReference type="SAM" id="MobiDB-lite"/>
    </source>
</evidence>
<evidence type="ECO:0000313" key="12">
    <source>
        <dbReference type="EMBL" id="MBP2415262.1"/>
    </source>
</evidence>
<evidence type="ECO:0000256" key="8">
    <source>
        <dbReference type="ARBA" id="ARBA00049902"/>
    </source>
</evidence>
<evidence type="ECO:0000256" key="7">
    <source>
        <dbReference type="ARBA" id="ARBA00034000"/>
    </source>
</evidence>
<comment type="caution">
    <text evidence="12">The sequence shown here is derived from an EMBL/GenBank/DDBJ whole genome shotgun (WGS) entry which is preliminary data.</text>
</comment>
<keyword evidence="3" id="KW-0328">Glycosyltransferase</keyword>
<comment type="catalytic activity">
    <reaction evidence="7">
        <text>Preferential cleavage: (Ac)2-L-Lys-D-Ala-|-D-Ala. Also transpeptidation of peptidyl-alanyl moieties that are N-acyl substituents of D-alanine.</text>
        <dbReference type="EC" id="3.4.16.4"/>
    </reaction>
</comment>
<evidence type="ECO:0000256" key="3">
    <source>
        <dbReference type="ARBA" id="ARBA00022676"/>
    </source>
</evidence>
<dbReference type="Gene3D" id="1.10.3810.10">
    <property type="entry name" value="Biosynthetic peptidoglycan transglycosylase-like"/>
    <property type="match status" value="1"/>
</dbReference>
<feature type="domain" description="Penicillin-binding protein transpeptidase" evidence="10">
    <location>
        <begin position="364"/>
        <end position="631"/>
    </location>
</feature>
<evidence type="ECO:0000259" key="11">
    <source>
        <dbReference type="Pfam" id="PF00912"/>
    </source>
</evidence>
<feature type="region of interest" description="Disordered" evidence="9">
    <location>
        <begin position="693"/>
        <end position="755"/>
    </location>
</feature>
<keyword evidence="5" id="KW-0378">Hydrolase</keyword>
<dbReference type="RefSeq" id="WP_210052142.1">
    <property type="nucleotide sequence ID" value="NZ_BAAAMH010000026.1"/>
</dbReference>